<reference evidence="2" key="1">
    <citation type="submission" date="2016-10" db="EMBL/GenBank/DDBJ databases">
        <authorList>
            <person name="Varghese N."/>
            <person name="Submissions S."/>
        </authorList>
    </citation>
    <scope>NUCLEOTIDE SEQUENCE [LARGE SCALE GENOMIC DNA]</scope>
    <source>
        <strain evidence="2">CGMCC 1.10223</strain>
    </source>
</reference>
<evidence type="ECO:0000313" key="1">
    <source>
        <dbReference type="EMBL" id="SFF23305.1"/>
    </source>
</evidence>
<keyword evidence="2" id="KW-1185">Reference proteome</keyword>
<name>A0A1I2GZT2_9BACL</name>
<accession>A0A1I2GZT2</accession>
<dbReference type="RefSeq" id="WP_046233662.1">
    <property type="nucleotide sequence ID" value="NZ_FONN01000019.1"/>
</dbReference>
<proteinExistence type="predicted"/>
<gene>
    <name evidence="1" type="ORF">SAMN04487969_11986</name>
</gene>
<sequence length="150" mass="15302">MPDIQKFSIHSGRIIGEDGNTVNLVDLIRSIGGGGGGGSPVTPTQHTFQNAAIEVGDGIPLVVGNKSTLIVEITGTATSRMLEFKALGPSGAQYALMGSRVSDYTPASSTTGGTPVTGEMWEFGIQGLNTVIIRVSAVTGGNVTVKGTVI</sequence>
<dbReference type="EMBL" id="FONN01000019">
    <property type="protein sequence ID" value="SFF23305.1"/>
    <property type="molecule type" value="Genomic_DNA"/>
</dbReference>
<protein>
    <submittedName>
        <fullName evidence="1">Uncharacterized protein</fullName>
    </submittedName>
</protein>
<organism evidence="1 2">
    <name type="scientific">Paenibacillus algorifonticola</name>
    <dbReference type="NCBI Taxonomy" id="684063"/>
    <lineage>
        <taxon>Bacteria</taxon>
        <taxon>Bacillati</taxon>
        <taxon>Bacillota</taxon>
        <taxon>Bacilli</taxon>
        <taxon>Bacillales</taxon>
        <taxon>Paenibacillaceae</taxon>
        <taxon>Paenibacillus</taxon>
    </lineage>
</organism>
<dbReference type="Proteomes" id="UP000183410">
    <property type="component" value="Unassembled WGS sequence"/>
</dbReference>
<evidence type="ECO:0000313" key="2">
    <source>
        <dbReference type="Proteomes" id="UP000183410"/>
    </source>
</evidence>
<dbReference type="AlphaFoldDB" id="A0A1I2GZT2"/>